<evidence type="ECO:0000256" key="2">
    <source>
        <dbReference type="ARBA" id="ARBA00010742"/>
    </source>
</evidence>
<evidence type="ECO:0000256" key="3">
    <source>
        <dbReference type="ARBA" id="ARBA00022729"/>
    </source>
</evidence>
<accession>A0A660SHE5</accession>
<dbReference type="Gene3D" id="3.40.190.10">
    <property type="entry name" value="Periplasmic binding protein-like II"/>
    <property type="match status" value="1"/>
</dbReference>
<dbReference type="EMBL" id="QNBE01000050">
    <property type="protein sequence ID" value="RKX70127.1"/>
    <property type="molecule type" value="Genomic_DNA"/>
</dbReference>
<reference evidence="4 5" key="1">
    <citation type="submission" date="2018-06" db="EMBL/GenBank/DDBJ databases">
        <title>Extensive metabolic versatility and redundancy in microbially diverse, dynamic hydrothermal sediments.</title>
        <authorList>
            <person name="Dombrowski N."/>
            <person name="Teske A."/>
            <person name="Baker B.J."/>
        </authorList>
    </citation>
    <scope>NUCLEOTIDE SEQUENCE [LARGE SCALE GENOMIC DNA]</scope>
    <source>
        <strain evidence="4">B36_G15</strain>
    </source>
</reference>
<dbReference type="PANTHER" id="PTHR30024:SF47">
    <property type="entry name" value="TAURINE-BINDING PERIPLASMIC PROTEIN"/>
    <property type="match status" value="1"/>
</dbReference>
<sequence length="372" mass="41500">MRYLILLLIAITGAIGDVPVLKVGYVGHDHQSALYVACLEWERTKADCGTYLKEVTPKKHYELIKDGQKIADVELMLCGGGSKMPTMMAQGHFEVGFGGVAAVAFFTDKGSPMKIISPLHTKGDMLVLQPDNPISSWEEFVAWVRKEKRPIRIGFKNPVAVAKLIFERALEEEGLTYTSDKSDQTKDVLMILLKGEKNLVPGLQNKIIDGYVSNNPWCAIAESKGVGKIVADLNELPPGIWKDHPCCCIAATDEAMKNKKEIIKEFLKLIILATQYANEDPEMHAQDASKWIGTSLEVERKSLPTSGFTTNPTEKWKNSMQVWIDEMNRLGKLKGKLKGKKGEEVEAILYDFSALKQAAQELKEKGLLKTWY</sequence>
<dbReference type="Proteomes" id="UP000268469">
    <property type="component" value="Unassembled WGS sequence"/>
</dbReference>
<comment type="caution">
    <text evidence="4">The sequence shown here is derived from an EMBL/GenBank/DDBJ whole genome shotgun (WGS) entry which is preliminary data.</text>
</comment>
<comment type="subcellular location">
    <subcellularLocation>
        <location evidence="1">Periplasm</location>
    </subcellularLocation>
</comment>
<gene>
    <name evidence="4" type="ORF">DRP53_06000</name>
</gene>
<keyword evidence="3" id="KW-0732">Signal</keyword>
<protein>
    <submittedName>
        <fullName evidence="4">Nitrate ABC transporter substrate-binding protein</fullName>
    </submittedName>
</protein>
<proteinExistence type="inferred from homology"/>
<name>A0A660SHE5_UNCW3</name>
<dbReference type="PANTHER" id="PTHR30024">
    <property type="entry name" value="ALIPHATIC SULFONATES-BINDING PROTEIN-RELATED"/>
    <property type="match status" value="1"/>
</dbReference>
<dbReference type="GO" id="GO:0042597">
    <property type="term" value="C:periplasmic space"/>
    <property type="evidence" value="ECO:0007669"/>
    <property type="project" value="UniProtKB-SubCell"/>
</dbReference>
<evidence type="ECO:0000313" key="4">
    <source>
        <dbReference type="EMBL" id="RKX70127.1"/>
    </source>
</evidence>
<evidence type="ECO:0000313" key="5">
    <source>
        <dbReference type="Proteomes" id="UP000268469"/>
    </source>
</evidence>
<dbReference type="SUPFAM" id="SSF53850">
    <property type="entry name" value="Periplasmic binding protein-like II"/>
    <property type="match status" value="1"/>
</dbReference>
<dbReference type="AlphaFoldDB" id="A0A660SHE5"/>
<organism evidence="4 5">
    <name type="scientific">candidate division WOR-3 bacterium</name>
    <dbReference type="NCBI Taxonomy" id="2052148"/>
    <lineage>
        <taxon>Bacteria</taxon>
        <taxon>Bacteria division WOR-3</taxon>
    </lineage>
</organism>
<evidence type="ECO:0000256" key="1">
    <source>
        <dbReference type="ARBA" id="ARBA00004418"/>
    </source>
</evidence>
<comment type="similarity">
    <text evidence="2">Belongs to the bacterial solute-binding protein SsuA/TauA family.</text>
</comment>
<dbReference type="Pfam" id="PF13379">
    <property type="entry name" value="NMT1_2"/>
    <property type="match status" value="1"/>
</dbReference>